<comment type="caution">
    <text evidence="1">The sequence shown here is derived from an EMBL/GenBank/DDBJ whole genome shotgun (WGS) entry which is preliminary data.</text>
</comment>
<dbReference type="OrthoDB" id="3597994at2759"/>
<dbReference type="STRING" id="5454.A0A163LTU3"/>
<sequence>MAPRSADNHDAAIDAHSRSALATTKQNLRYLYNPKTAGAGAVSSRRTRALLRVLRSSLIFFFWRIVRYAKYVAIGSLVATIGAGAIGTFVSGAGFVLAPTGIAGTIIASSVWGVGRFAIRRVRGRWERGHGYGDAEEKAEARRSRVAQMERGPEALPW</sequence>
<name>A0A163LTU3_DIDRA</name>
<dbReference type="Proteomes" id="UP000076837">
    <property type="component" value="Unassembled WGS sequence"/>
</dbReference>
<dbReference type="EMBL" id="JYNV01000034">
    <property type="protein sequence ID" value="KZM28112.1"/>
    <property type="molecule type" value="Genomic_DNA"/>
</dbReference>
<gene>
    <name evidence="1" type="ORF">ST47_g746</name>
</gene>
<proteinExistence type="predicted"/>
<evidence type="ECO:0000313" key="1">
    <source>
        <dbReference type="EMBL" id="KZM28112.1"/>
    </source>
</evidence>
<protein>
    <submittedName>
        <fullName evidence="1">Uncharacterized protein</fullName>
    </submittedName>
</protein>
<organism evidence="1 2">
    <name type="scientific">Didymella rabiei</name>
    <name type="common">Chickpea ascochyta blight fungus</name>
    <name type="synonym">Mycosphaerella rabiei</name>
    <dbReference type="NCBI Taxonomy" id="5454"/>
    <lineage>
        <taxon>Eukaryota</taxon>
        <taxon>Fungi</taxon>
        <taxon>Dikarya</taxon>
        <taxon>Ascomycota</taxon>
        <taxon>Pezizomycotina</taxon>
        <taxon>Dothideomycetes</taxon>
        <taxon>Pleosporomycetidae</taxon>
        <taxon>Pleosporales</taxon>
        <taxon>Pleosporineae</taxon>
        <taxon>Didymellaceae</taxon>
        <taxon>Ascochyta</taxon>
    </lineage>
</organism>
<accession>A0A163LTU3</accession>
<dbReference type="AlphaFoldDB" id="A0A163LTU3"/>
<evidence type="ECO:0000313" key="2">
    <source>
        <dbReference type="Proteomes" id="UP000076837"/>
    </source>
</evidence>
<keyword evidence="2" id="KW-1185">Reference proteome</keyword>
<reference evidence="1 2" key="1">
    <citation type="journal article" date="2016" name="Sci. Rep.">
        <title>Draft genome sequencing and secretome analysis of fungal phytopathogen Ascochyta rabiei provides insight into the necrotrophic effector repertoire.</title>
        <authorList>
            <person name="Verma S."/>
            <person name="Gazara R.K."/>
            <person name="Nizam S."/>
            <person name="Parween S."/>
            <person name="Chattopadhyay D."/>
            <person name="Verma P.K."/>
        </authorList>
    </citation>
    <scope>NUCLEOTIDE SEQUENCE [LARGE SCALE GENOMIC DNA]</scope>
    <source>
        <strain evidence="1 2">ArDII</strain>
    </source>
</reference>